<dbReference type="EMBL" id="BAAARI010000012">
    <property type="protein sequence ID" value="GAA2579171.1"/>
    <property type="molecule type" value="Genomic_DNA"/>
</dbReference>
<sequence length="230" mass="24178">MDAMTTPDEQPVKSSTARVDAAARRAMHDPAAALTLLPGVAASLRRDAANGVFDAWDLSTAIDENTGESVLPEAVFQHLHAAAALDATWPTGNAGLLHVYGYLFSLAETPYGLKRERWLDAGLAAAYGEPTLFHAEALGGDAPSVTPLARITAAARALLAECTVREERIGPVRARIAIGRRAASGPYALAYAIDRGSGERLVTTFPIASPADTLAAIDAAPPRLRWNAAE</sequence>
<keyword evidence="2" id="KW-1185">Reference proteome</keyword>
<organism evidence="1 2">
    <name type="scientific">Microbacterium binotii</name>
    <dbReference type="NCBI Taxonomy" id="462710"/>
    <lineage>
        <taxon>Bacteria</taxon>
        <taxon>Bacillati</taxon>
        <taxon>Actinomycetota</taxon>
        <taxon>Actinomycetes</taxon>
        <taxon>Micrococcales</taxon>
        <taxon>Microbacteriaceae</taxon>
        <taxon>Microbacterium</taxon>
    </lineage>
</organism>
<proteinExistence type="predicted"/>
<evidence type="ECO:0008006" key="3">
    <source>
        <dbReference type="Google" id="ProtNLM"/>
    </source>
</evidence>
<accession>A0ABP6BNE8</accession>
<comment type="caution">
    <text evidence="1">The sequence shown here is derived from an EMBL/GenBank/DDBJ whole genome shotgun (WGS) entry which is preliminary data.</text>
</comment>
<evidence type="ECO:0000313" key="1">
    <source>
        <dbReference type="EMBL" id="GAA2579171.1"/>
    </source>
</evidence>
<evidence type="ECO:0000313" key="2">
    <source>
        <dbReference type="Proteomes" id="UP001500274"/>
    </source>
</evidence>
<gene>
    <name evidence="1" type="ORF">GCM10009862_18000</name>
</gene>
<name>A0ABP6BNE8_9MICO</name>
<dbReference type="Proteomes" id="UP001500274">
    <property type="component" value="Unassembled WGS sequence"/>
</dbReference>
<reference evidence="2" key="1">
    <citation type="journal article" date="2019" name="Int. J. Syst. Evol. Microbiol.">
        <title>The Global Catalogue of Microorganisms (GCM) 10K type strain sequencing project: providing services to taxonomists for standard genome sequencing and annotation.</title>
        <authorList>
            <consortium name="The Broad Institute Genomics Platform"/>
            <consortium name="The Broad Institute Genome Sequencing Center for Infectious Disease"/>
            <person name="Wu L."/>
            <person name="Ma J."/>
        </authorList>
    </citation>
    <scope>NUCLEOTIDE SEQUENCE [LARGE SCALE GENOMIC DNA]</scope>
    <source>
        <strain evidence="2">JCM 16365</strain>
    </source>
</reference>
<protein>
    <recommendedName>
        <fullName evidence="3">Amino acid deaminase</fullName>
    </recommendedName>
</protein>